<proteinExistence type="predicted"/>
<dbReference type="InterPro" id="IPR000073">
    <property type="entry name" value="AB_hydrolase_1"/>
</dbReference>
<dbReference type="AlphaFoldDB" id="A0A6L9EED4"/>
<dbReference type="RefSeq" id="WP_161436068.1">
    <property type="nucleotide sequence ID" value="NZ_WXYO01000006.1"/>
</dbReference>
<dbReference type="EMBL" id="WXYO01000006">
    <property type="protein sequence ID" value="NAS13023.1"/>
    <property type="molecule type" value="Genomic_DNA"/>
</dbReference>
<dbReference type="SUPFAM" id="SSF53474">
    <property type="entry name" value="alpha/beta-Hydrolases"/>
    <property type="match status" value="1"/>
</dbReference>
<dbReference type="Gene3D" id="3.40.50.1820">
    <property type="entry name" value="alpha/beta hydrolase"/>
    <property type="match status" value="1"/>
</dbReference>
<dbReference type="GO" id="GO:0080032">
    <property type="term" value="F:methyl jasmonate esterase activity"/>
    <property type="evidence" value="ECO:0007669"/>
    <property type="project" value="TreeGrafter"/>
</dbReference>
<organism evidence="2 3">
    <name type="scientific">Poritiphilus flavus</name>
    <dbReference type="NCBI Taxonomy" id="2697053"/>
    <lineage>
        <taxon>Bacteria</taxon>
        <taxon>Pseudomonadati</taxon>
        <taxon>Bacteroidota</taxon>
        <taxon>Flavobacteriia</taxon>
        <taxon>Flavobacteriales</taxon>
        <taxon>Flavobacteriaceae</taxon>
        <taxon>Poritiphilus</taxon>
    </lineage>
</organism>
<protein>
    <submittedName>
        <fullName evidence="2">Alpha/beta fold hydrolase</fullName>
    </submittedName>
</protein>
<name>A0A6L9EED4_9FLAO</name>
<dbReference type="GO" id="GO:0080030">
    <property type="term" value="F:methyl indole-3-acetate esterase activity"/>
    <property type="evidence" value="ECO:0007669"/>
    <property type="project" value="TreeGrafter"/>
</dbReference>
<evidence type="ECO:0000259" key="1">
    <source>
        <dbReference type="Pfam" id="PF12697"/>
    </source>
</evidence>
<dbReference type="PANTHER" id="PTHR10992:SF1086">
    <property type="entry name" value="AB HYDROLASE-1 DOMAIN-CONTAINING PROTEIN"/>
    <property type="match status" value="1"/>
</dbReference>
<reference evidence="2 3" key="1">
    <citation type="submission" date="2020-01" db="EMBL/GenBank/DDBJ databases">
        <title>Bacteria diversity of Porities sp.</title>
        <authorList>
            <person name="Wang G."/>
        </authorList>
    </citation>
    <scope>NUCLEOTIDE SEQUENCE [LARGE SCALE GENOMIC DNA]</scope>
    <source>
        <strain evidence="2 3">R33</strain>
    </source>
</reference>
<evidence type="ECO:0000313" key="3">
    <source>
        <dbReference type="Proteomes" id="UP000475249"/>
    </source>
</evidence>
<dbReference type="Pfam" id="PF12697">
    <property type="entry name" value="Abhydrolase_6"/>
    <property type="match status" value="1"/>
</dbReference>
<gene>
    <name evidence="2" type="ORF">GTQ38_13490</name>
</gene>
<keyword evidence="3" id="KW-1185">Reference proteome</keyword>
<comment type="caution">
    <text evidence="2">The sequence shown here is derived from an EMBL/GenBank/DDBJ whole genome shotgun (WGS) entry which is preliminary data.</text>
</comment>
<dbReference type="Proteomes" id="UP000475249">
    <property type="component" value="Unassembled WGS sequence"/>
</dbReference>
<dbReference type="PANTHER" id="PTHR10992">
    <property type="entry name" value="METHYLESTERASE FAMILY MEMBER"/>
    <property type="match status" value="1"/>
</dbReference>
<dbReference type="InterPro" id="IPR029058">
    <property type="entry name" value="AB_hydrolase_fold"/>
</dbReference>
<evidence type="ECO:0000313" key="2">
    <source>
        <dbReference type="EMBL" id="NAS13023.1"/>
    </source>
</evidence>
<keyword evidence="2" id="KW-0378">Hydrolase</keyword>
<feature type="domain" description="AB hydrolase-1" evidence="1">
    <location>
        <begin position="7"/>
        <end position="234"/>
    </location>
</feature>
<accession>A0A6L9EED4</accession>
<dbReference type="InterPro" id="IPR045889">
    <property type="entry name" value="MES/HNL"/>
</dbReference>
<sequence>MEKKTFILIHGSWHSAWNWHKVSPILEKQGHTVHAIDLPGMGRDKTPIGEVTFSKTVQKLCDLIDSIDGKVILVGHSKNGIMISQAAEFRPEKIEKLIYLAAYLIPNGKTQKEYSVQDTEGWLKGYVDIHEESKSHTLRTEIFKEGLYHDCDDDITEMAKVILSHEPIESGTVALQLSKEHYGSVPRYYIECTDDRAVTPFIQQKMYAETPCRKVYKLNASHSPFFSKPNELVDIFTEIAQLN</sequence>